<evidence type="ECO:0000313" key="3">
    <source>
        <dbReference type="Proteomes" id="UP001604277"/>
    </source>
</evidence>
<reference evidence="3" key="1">
    <citation type="submission" date="2024-07" db="EMBL/GenBank/DDBJ databases">
        <title>Two chromosome-level genome assemblies of Korean endemic species Abeliophyllum distichum and Forsythia ovata (Oleaceae).</title>
        <authorList>
            <person name="Jang H."/>
        </authorList>
    </citation>
    <scope>NUCLEOTIDE SEQUENCE [LARGE SCALE GENOMIC DNA]</scope>
</reference>
<proteinExistence type="predicted"/>
<keyword evidence="3" id="KW-1185">Reference proteome</keyword>
<feature type="compositionally biased region" description="Basic and acidic residues" evidence="1">
    <location>
        <begin position="116"/>
        <end position="130"/>
    </location>
</feature>
<dbReference type="Proteomes" id="UP001604277">
    <property type="component" value="Unassembled WGS sequence"/>
</dbReference>
<name>A0ABD1VM30_9LAMI</name>
<feature type="compositionally biased region" description="Basic residues" evidence="1">
    <location>
        <begin position="31"/>
        <end position="40"/>
    </location>
</feature>
<evidence type="ECO:0000313" key="2">
    <source>
        <dbReference type="EMBL" id="KAL2538424.1"/>
    </source>
</evidence>
<feature type="region of interest" description="Disordered" evidence="1">
    <location>
        <begin position="1"/>
        <end position="54"/>
    </location>
</feature>
<feature type="region of interest" description="Disordered" evidence="1">
    <location>
        <begin position="112"/>
        <end position="220"/>
    </location>
</feature>
<gene>
    <name evidence="2" type="ORF">Fot_19815</name>
</gene>
<dbReference type="EMBL" id="JBFOLJ010000005">
    <property type="protein sequence ID" value="KAL2538424.1"/>
    <property type="molecule type" value="Genomic_DNA"/>
</dbReference>
<organism evidence="2 3">
    <name type="scientific">Forsythia ovata</name>
    <dbReference type="NCBI Taxonomy" id="205694"/>
    <lineage>
        <taxon>Eukaryota</taxon>
        <taxon>Viridiplantae</taxon>
        <taxon>Streptophyta</taxon>
        <taxon>Embryophyta</taxon>
        <taxon>Tracheophyta</taxon>
        <taxon>Spermatophyta</taxon>
        <taxon>Magnoliopsida</taxon>
        <taxon>eudicotyledons</taxon>
        <taxon>Gunneridae</taxon>
        <taxon>Pentapetalae</taxon>
        <taxon>asterids</taxon>
        <taxon>lamiids</taxon>
        <taxon>Lamiales</taxon>
        <taxon>Oleaceae</taxon>
        <taxon>Forsythieae</taxon>
        <taxon>Forsythia</taxon>
    </lineage>
</organism>
<evidence type="ECO:0000256" key="1">
    <source>
        <dbReference type="SAM" id="MobiDB-lite"/>
    </source>
</evidence>
<dbReference type="AlphaFoldDB" id="A0ABD1VM30"/>
<accession>A0ABD1VM30</accession>
<protein>
    <submittedName>
        <fullName evidence="2">Uncharacterized protein</fullName>
    </submittedName>
</protein>
<comment type="caution">
    <text evidence="2">The sequence shown here is derived from an EMBL/GenBank/DDBJ whole genome shotgun (WGS) entry which is preliminary data.</text>
</comment>
<feature type="compositionally biased region" description="Basic and acidic residues" evidence="1">
    <location>
        <begin position="138"/>
        <end position="180"/>
    </location>
</feature>
<sequence length="220" mass="24965">MARAKNNHTQQHYNHKGHANAKSSDDNMRRQTGRRQRTHQRSFPGTGSSYAAEITEAIPNLHTGLHAPNQGMAAGQAGPNKSKKPFTNSYCPYHRFYGHSTEDCRDIQALVKQRTQKKDRASSGGNRDRNSSPFWSNELRRGRHQEARNSRSRREAESRKCGWSNDRENTQRTEVPKRDQPPPLAQQALIREIDTIIGGPHPGGSSNNSQKRYIRKASQM</sequence>